<evidence type="ECO:0000313" key="3">
    <source>
        <dbReference type="Proteomes" id="UP000290289"/>
    </source>
</evidence>
<gene>
    <name evidence="2" type="ORF">DVH24_002217</name>
</gene>
<feature type="transmembrane region" description="Helical" evidence="1">
    <location>
        <begin position="23"/>
        <end position="47"/>
    </location>
</feature>
<dbReference type="Proteomes" id="UP000290289">
    <property type="component" value="Chromosome 13"/>
</dbReference>
<dbReference type="AlphaFoldDB" id="A0A498I741"/>
<keyword evidence="3" id="KW-1185">Reference proteome</keyword>
<keyword evidence="1" id="KW-0812">Transmembrane</keyword>
<reference evidence="2 3" key="1">
    <citation type="submission" date="2018-10" db="EMBL/GenBank/DDBJ databases">
        <title>A high-quality apple genome assembly.</title>
        <authorList>
            <person name="Hu J."/>
        </authorList>
    </citation>
    <scope>NUCLEOTIDE SEQUENCE [LARGE SCALE GENOMIC DNA]</scope>
    <source>
        <strain evidence="3">cv. HFTH1</strain>
        <tissue evidence="2">Young leaf</tissue>
    </source>
</reference>
<evidence type="ECO:0000256" key="1">
    <source>
        <dbReference type="SAM" id="Phobius"/>
    </source>
</evidence>
<organism evidence="2 3">
    <name type="scientific">Malus domestica</name>
    <name type="common">Apple</name>
    <name type="synonym">Pyrus malus</name>
    <dbReference type="NCBI Taxonomy" id="3750"/>
    <lineage>
        <taxon>Eukaryota</taxon>
        <taxon>Viridiplantae</taxon>
        <taxon>Streptophyta</taxon>
        <taxon>Embryophyta</taxon>
        <taxon>Tracheophyta</taxon>
        <taxon>Spermatophyta</taxon>
        <taxon>Magnoliopsida</taxon>
        <taxon>eudicotyledons</taxon>
        <taxon>Gunneridae</taxon>
        <taxon>Pentapetalae</taxon>
        <taxon>rosids</taxon>
        <taxon>fabids</taxon>
        <taxon>Rosales</taxon>
        <taxon>Rosaceae</taxon>
        <taxon>Amygdaloideae</taxon>
        <taxon>Maleae</taxon>
        <taxon>Malus</taxon>
    </lineage>
</organism>
<keyword evidence="1" id="KW-1133">Transmembrane helix</keyword>
<protein>
    <submittedName>
        <fullName evidence="2">Uncharacterized protein</fullName>
    </submittedName>
</protein>
<sequence length="146" mass="17221">MGKSRVATHRKTDANFCIFENPLFIISSSMILTGWFMSFSVLIILIINSKRGDASKEVVKDPNKLKRPAKRIFWLKIFKIYFPLCFDFWTSWCFKDTNQHTTHILITLSLLPIKFEAKVVRFFSFCCCSAAFRLCNELFFPKYLFF</sequence>
<accession>A0A498I741</accession>
<name>A0A498I741_MALDO</name>
<comment type="caution">
    <text evidence="2">The sequence shown here is derived from an EMBL/GenBank/DDBJ whole genome shotgun (WGS) entry which is preliminary data.</text>
</comment>
<dbReference type="EMBL" id="RDQH01000339">
    <property type="protein sequence ID" value="RXH78699.1"/>
    <property type="molecule type" value="Genomic_DNA"/>
</dbReference>
<evidence type="ECO:0000313" key="2">
    <source>
        <dbReference type="EMBL" id="RXH78699.1"/>
    </source>
</evidence>
<keyword evidence="1" id="KW-0472">Membrane</keyword>
<proteinExistence type="predicted"/>